<feature type="signal peptide" evidence="6">
    <location>
        <begin position="1"/>
        <end position="29"/>
    </location>
</feature>
<sequence>MTFRSGHGGLVRALATAACAWALVAPAWAAERTASVAVRAQPLNRALAELGRQAQIEILVSSDTIGDRRAPALRGRLTPSEALERLLAGSGLRFERVEAGVYVVKAGRGAPSEETSGPVALPELLVVGVRTQNVDQRRDPDDIQPYRVFERSTLRAAQSHSADDFLQTWLTSNGDSRQSIPRTGQGLPPSRSNFAFRDPNAQSRTLLLVDGRRMPAIPNYDYLLQADVGPIPLAAIGRIETLGSSSGAVYGLGAVNGVVNLVLDRDYRGAEVAATAGAGEDGDGGYSRFDARIGYGADDGGTAVMVRYGQKRFNGVAYGDRAEAYAPLDGALLKSGQAYSRPPGNGITLFGVNGPFTVGGVSMLKSYIPADYDGSTPIETVLIRNAGQSAPGLAPAHRDRLLSTDSRTDAVLVNVRQRLWRGAEAYLDYIYLSSLDLYPTASGAFSTWLTPGQGAAAKLSGTSPVELVAPVPFVSGNTRSRVISRRFTAGLVFDLPARWRGGVDYAVGGARTTTISAETGYELLAWTSVASGAAPGDGRPAPNPFGDQARFLADLARYEAAWAPAPPYAASRLEDISLRASGPVARIGGRDLTLSLTAQQLWEGLPHFSNHPDNHVSARSRSLFAELRAPLEGVVGVRGLELQAAARRQAGHIRIFNGSPAPPLDKSADLYLLGVKAEPVNGLILRAAYASGGQLPEPHMVSTTTSMSTGFVVDPKRNPSQPVYAEGWFRYVWGAPPDLRPDLARTYSAGVVLASPLLPRTRLSVDYTRIEGRDLIVQASRGADFYILNEDRFPGAVIRAPLTDADRARGYTGGRILEVRDLFENSGSSLMQAVDMLAEHDLDLAGGRLGLSAALTWQPTLRLNLPADSGVYKRTPDGGVPRWRGAVGARWTTDHFAASAAIRYIDANVPTALPERATVDLSLAWELPRPAGASETELRLGVRNLFDRWSEDDPLKRRMEVSLIARF</sequence>
<dbReference type="Gene3D" id="2.170.130.10">
    <property type="entry name" value="TonB-dependent receptor, plug domain"/>
    <property type="match status" value="1"/>
</dbReference>
<keyword evidence="6" id="KW-0732">Signal</keyword>
<keyword evidence="4" id="KW-0998">Cell outer membrane</keyword>
<dbReference type="GO" id="GO:0009279">
    <property type="term" value="C:cell outer membrane"/>
    <property type="evidence" value="ECO:0007669"/>
    <property type="project" value="UniProtKB-SubCell"/>
</dbReference>
<evidence type="ECO:0000256" key="1">
    <source>
        <dbReference type="ARBA" id="ARBA00004442"/>
    </source>
</evidence>
<dbReference type="PANTHER" id="PTHR47234">
    <property type="match status" value="1"/>
</dbReference>
<dbReference type="PANTHER" id="PTHR47234:SF3">
    <property type="entry name" value="SECRETIN_TONB SHORT N-TERMINAL DOMAIN-CONTAINING PROTEIN"/>
    <property type="match status" value="1"/>
</dbReference>
<evidence type="ECO:0000256" key="4">
    <source>
        <dbReference type="ARBA" id="ARBA00023237"/>
    </source>
</evidence>
<keyword evidence="2" id="KW-0813">Transport</keyword>
<dbReference type="Gene3D" id="2.40.170.20">
    <property type="entry name" value="TonB-dependent receptor, beta-barrel domain"/>
    <property type="match status" value="1"/>
</dbReference>
<keyword evidence="8" id="KW-0675">Receptor</keyword>
<evidence type="ECO:0000313" key="8">
    <source>
        <dbReference type="EMBL" id="NGM49242.1"/>
    </source>
</evidence>
<dbReference type="Gene3D" id="3.55.50.30">
    <property type="match status" value="1"/>
</dbReference>
<protein>
    <submittedName>
        <fullName evidence="8">TonB-dependent receptor</fullName>
    </submittedName>
</protein>
<dbReference type="InterPro" id="IPR011662">
    <property type="entry name" value="Secretin/TonB_short_N"/>
</dbReference>
<dbReference type="Pfam" id="PF07715">
    <property type="entry name" value="Plug"/>
    <property type="match status" value="1"/>
</dbReference>
<dbReference type="EMBL" id="JAAKGT010000002">
    <property type="protein sequence ID" value="NGM49242.1"/>
    <property type="molecule type" value="Genomic_DNA"/>
</dbReference>
<evidence type="ECO:0000256" key="6">
    <source>
        <dbReference type="SAM" id="SignalP"/>
    </source>
</evidence>
<dbReference type="Pfam" id="PF07660">
    <property type="entry name" value="STN"/>
    <property type="match status" value="1"/>
</dbReference>
<dbReference type="InterPro" id="IPR036942">
    <property type="entry name" value="Beta-barrel_TonB_sf"/>
</dbReference>
<evidence type="ECO:0000256" key="2">
    <source>
        <dbReference type="ARBA" id="ARBA00022448"/>
    </source>
</evidence>
<dbReference type="RefSeq" id="WP_165257098.1">
    <property type="nucleotide sequence ID" value="NZ_JAAKGT010000002.1"/>
</dbReference>
<gene>
    <name evidence="8" type="ORF">G5B46_06450</name>
</gene>
<feature type="compositionally biased region" description="Polar residues" evidence="5">
    <location>
        <begin position="172"/>
        <end position="182"/>
    </location>
</feature>
<dbReference type="AlphaFoldDB" id="A0A6G4QUN2"/>
<organism evidence="8">
    <name type="scientific">Caulobacter sp. 602-2</name>
    <dbReference type="NCBI Taxonomy" id="2710887"/>
    <lineage>
        <taxon>Bacteria</taxon>
        <taxon>Pseudomonadati</taxon>
        <taxon>Pseudomonadota</taxon>
        <taxon>Alphaproteobacteria</taxon>
        <taxon>Caulobacterales</taxon>
        <taxon>Caulobacteraceae</taxon>
        <taxon>Caulobacter</taxon>
    </lineage>
</organism>
<proteinExistence type="predicted"/>
<keyword evidence="3" id="KW-0472">Membrane</keyword>
<feature type="domain" description="Secretin/TonB short N-terminal" evidence="7">
    <location>
        <begin position="56"/>
        <end position="107"/>
    </location>
</feature>
<dbReference type="InterPro" id="IPR037066">
    <property type="entry name" value="Plug_dom_sf"/>
</dbReference>
<name>A0A6G4QUN2_9CAUL</name>
<dbReference type="SMART" id="SM00965">
    <property type="entry name" value="STN"/>
    <property type="match status" value="1"/>
</dbReference>
<accession>A0A6G4QUN2</accession>
<evidence type="ECO:0000256" key="5">
    <source>
        <dbReference type="SAM" id="MobiDB-lite"/>
    </source>
</evidence>
<evidence type="ECO:0000259" key="7">
    <source>
        <dbReference type="SMART" id="SM00965"/>
    </source>
</evidence>
<comment type="subcellular location">
    <subcellularLocation>
        <location evidence="1">Cell outer membrane</location>
    </subcellularLocation>
</comment>
<evidence type="ECO:0000256" key="3">
    <source>
        <dbReference type="ARBA" id="ARBA00023136"/>
    </source>
</evidence>
<comment type="caution">
    <text evidence="8">The sequence shown here is derived from an EMBL/GenBank/DDBJ whole genome shotgun (WGS) entry which is preliminary data.</text>
</comment>
<dbReference type="SUPFAM" id="SSF56935">
    <property type="entry name" value="Porins"/>
    <property type="match status" value="1"/>
</dbReference>
<feature type="chain" id="PRO_5026012518" evidence="6">
    <location>
        <begin position="30"/>
        <end position="967"/>
    </location>
</feature>
<feature type="region of interest" description="Disordered" evidence="5">
    <location>
        <begin position="172"/>
        <end position="197"/>
    </location>
</feature>
<reference evidence="8" key="1">
    <citation type="submission" date="2020-02" db="EMBL/GenBank/DDBJ databases">
        <authorList>
            <person name="Gao J."/>
            <person name="Sun J."/>
        </authorList>
    </citation>
    <scope>NUCLEOTIDE SEQUENCE</scope>
    <source>
        <strain evidence="8">602-2</strain>
    </source>
</reference>
<dbReference type="InterPro" id="IPR012910">
    <property type="entry name" value="Plug_dom"/>
</dbReference>